<evidence type="ECO:0000313" key="13">
    <source>
        <dbReference type="Proteomes" id="UP000663829"/>
    </source>
</evidence>
<proteinExistence type="inferred from homology"/>
<dbReference type="PANTHER" id="PTHR10395:SF7">
    <property type="entry name" value="5-HYDROXYISOURATE HYDROLASE"/>
    <property type="match status" value="1"/>
</dbReference>
<gene>
    <name evidence="9" type="ORF">GPM918_LOCUS31703</name>
    <name evidence="10" type="ORF">OVA965_LOCUS38056</name>
    <name evidence="11" type="ORF">SRO942_LOCUS32352</name>
    <name evidence="12" type="ORF">TMI583_LOCUS39197</name>
</gene>
<dbReference type="PANTHER" id="PTHR10395">
    <property type="entry name" value="URICASE AND TRANSTHYRETIN-RELATED"/>
    <property type="match status" value="1"/>
</dbReference>
<dbReference type="Gene3D" id="2.60.40.180">
    <property type="entry name" value="Transthyretin/hydroxyisourate hydrolase domain"/>
    <property type="match status" value="1"/>
</dbReference>
<name>A0A815IN70_9BILA</name>
<dbReference type="Pfam" id="PF00576">
    <property type="entry name" value="Transthyretin"/>
    <property type="match status" value="1"/>
</dbReference>
<evidence type="ECO:0000313" key="11">
    <source>
        <dbReference type="EMBL" id="CAF4251178.1"/>
    </source>
</evidence>
<evidence type="ECO:0000256" key="5">
    <source>
        <dbReference type="ARBA" id="ARBA00022631"/>
    </source>
</evidence>
<dbReference type="EMBL" id="CAJNOQ010015743">
    <property type="protein sequence ID" value="CAF1367767.1"/>
    <property type="molecule type" value="Genomic_DNA"/>
</dbReference>
<dbReference type="GO" id="GO:0006144">
    <property type="term" value="P:purine nucleobase metabolic process"/>
    <property type="evidence" value="ECO:0007669"/>
    <property type="project" value="UniProtKB-KW"/>
</dbReference>
<comment type="similarity">
    <text evidence="3 7">Belongs to the transthyretin family. 5-hydroxyisourate hydrolase subfamily.</text>
</comment>
<dbReference type="GO" id="GO:0033971">
    <property type="term" value="F:hydroxyisourate hydrolase activity"/>
    <property type="evidence" value="ECO:0007669"/>
    <property type="project" value="UniProtKB-EC"/>
</dbReference>
<comment type="subunit">
    <text evidence="4 7">Homotetramer.</text>
</comment>
<keyword evidence="5 7" id="KW-0659">Purine metabolism</keyword>
<evidence type="ECO:0000313" key="9">
    <source>
        <dbReference type="EMBL" id="CAF1367767.1"/>
    </source>
</evidence>
<evidence type="ECO:0000259" key="8">
    <source>
        <dbReference type="Pfam" id="PF00576"/>
    </source>
</evidence>
<keyword evidence="13" id="KW-1185">Reference proteome</keyword>
<dbReference type="CDD" id="cd05822">
    <property type="entry name" value="TLP_HIUase"/>
    <property type="match status" value="1"/>
</dbReference>
<evidence type="ECO:0000313" key="12">
    <source>
        <dbReference type="EMBL" id="CAF4313544.1"/>
    </source>
</evidence>
<comment type="catalytic activity">
    <reaction evidence="1 7">
        <text>5-hydroxyisourate + H2O = 5-hydroxy-2-oxo-4-ureido-2,5-dihydro-1H-imidazole-5-carboxylate + H(+)</text>
        <dbReference type="Rhea" id="RHEA:23736"/>
        <dbReference type="ChEBI" id="CHEBI:15377"/>
        <dbReference type="ChEBI" id="CHEBI:15378"/>
        <dbReference type="ChEBI" id="CHEBI:18072"/>
        <dbReference type="ChEBI" id="CHEBI:58639"/>
        <dbReference type="EC" id="3.5.2.17"/>
    </reaction>
</comment>
<dbReference type="EMBL" id="CAJOBA010059125">
    <property type="protein sequence ID" value="CAF4313544.1"/>
    <property type="molecule type" value="Genomic_DNA"/>
</dbReference>
<dbReference type="Proteomes" id="UP000682733">
    <property type="component" value="Unassembled WGS sequence"/>
</dbReference>
<evidence type="ECO:0000256" key="3">
    <source>
        <dbReference type="ARBA" id="ARBA00009850"/>
    </source>
</evidence>
<sequence>MTQNNPTKTLTTHVLDVANGRPAVGVPCHAEKYDLDKWQSFPMTTTNSDGRALNLIPPFDWTPGHYRLVFETGKYFPDGFYPVVTIEFCVKDSAHYHVPLLLSPFGYTTYRGS</sequence>
<protein>
    <recommendedName>
        <fullName evidence="7">5-hydroxyisourate hydrolase</fullName>
        <shortName evidence="7">HIU hydrolase</shortName>
        <shortName evidence="7">HIUHase</shortName>
        <ecNumber evidence="7">3.5.2.17</ecNumber>
    </recommendedName>
</protein>
<dbReference type="OrthoDB" id="10265230at2759"/>
<comment type="function">
    <text evidence="2">Catalyzes the hydrolysis of 5-hydroxyisourate (HIU) to 2-oxo-4-hydroxy-4-carboxy-5-ureidoimidazoline (OHCU).</text>
</comment>
<dbReference type="AlphaFoldDB" id="A0A815IN70"/>
<dbReference type="InterPro" id="IPR023416">
    <property type="entry name" value="Transthyretin/HIU_hydrolase_d"/>
</dbReference>
<dbReference type="InterPro" id="IPR014306">
    <property type="entry name" value="Hydroxyisourate_hydrolase"/>
</dbReference>
<evidence type="ECO:0000313" key="10">
    <source>
        <dbReference type="EMBL" id="CAF1526820.1"/>
    </source>
</evidence>
<dbReference type="Proteomes" id="UP000677228">
    <property type="component" value="Unassembled WGS sequence"/>
</dbReference>
<dbReference type="PROSITE" id="PS00769">
    <property type="entry name" value="TRANSTHYRETIN_2"/>
    <property type="match status" value="1"/>
</dbReference>
<reference evidence="9" key="1">
    <citation type="submission" date="2021-02" db="EMBL/GenBank/DDBJ databases">
        <authorList>
            <person name="Nowell W R."/>
        </authorList>
    </citation>
    <scope>NUCLEOTIDE SEQUENCE</scope>
</reference>
<keyword evidence="6 7" id="KW-0378">Hydrolase</keyword>
<feature type="domain" description="Transthyretin/hydroxyisourate hydrolase" evidence="8">
    <location>
        <begin position="10"/>
        <end position="112"/>
    </location>
</feature>
<evidence type="ECO:0000256" key="1">
    <source>
        <dbReference type="ARBA" id="ARBA00001043"/>
    </source>
</evidence>
<dbReference type="EMBL" id="CAJNOK010036945">
    <property type="protein sequence ID" value="CAF1526820.1"/>
    <property type="molecule type" value="Genomic_DNA"/>
</dbReference>
<dbReference type="NCBIfam" id="TIGR02962">
    <property type="entry name" value="hdxy_isourate"/>
    <property type="match status" value="1"/>
</dbReference>
<evidence type="ECO:0000256" key="6">
    <source>
        <dbReference type="ARBA" id="ARBA00022801"/>
    </source>
</evidence>
<dbReference type="EMBL" id="CAJOBC010073668">
    <property type="protein sequence ID" value="CAF4251178.1"/>
    <property type="molecule type" value="Genomic_DNA"/>
</dbReference>
<dbReference type="Proteomes" id="UP000663829">
    <property type="component" value="Unassembled WGS sequence"/>
</dbReference>
<evidence type="ECO:0000256" key="7">
    <source>
        <dbReference type="RuleBase" id="RU361270"/>
    </source>
</evidence>
<dbReference type="InterPro" id="IPR036817">
    <property type="entry name" value="Transthyretin/HIU_hydrolase_sf"/>
</dbReference>
<dbReference type="SUPFAM" id="SSF49472">
    <property type="entry name" value="Transthyretin (synonym: prealbumin)"/>
    <property type="match status" value="1"/>
</dbReference>
<dbReference type="InterPro" id="IPR023419">
    <property type="entry name" value="Transthyretin_CS"/>
</dbReference>
<evidence type="ECO:0000256" key="4">
    <source>
        <dbReference type="ARBA" id="ARBA00011881"/>
    </source>
</evidence>
<dbReference type="Proteomes" id="UP000681722">
    <property type="component" value="Unassembled WGS sequence"/>
</dbReference>
<dbReference type="EC" id="3.5.2.17" evidence="7"/>
<evidence type="ECO:0000256" key="2">
    <source>
        <dbReference type="ARBA" id="ARBA00002704"/>
    </source>
</evidence>
<organism evidence="9 13">
    <name type="scientific">Didymodactylos carnosus</name>
    <dbReference type="NCBI Taxonomy" id="1234261"/>
    <lineage>
        <taxon>Eukaryota</taxon>
        <taxon>Metazoa</taxon>
        <taxon>Spiralia</taxon>
        <taxon>Gnathifera</taxon>
        <taxon>Rotifera</taxon>
        <taxon>Eurotatoria</taxon>
        <taxon>Bdelloidea</taxon>
        <taxon>Philodinida</taxon>
        <taxon>Philodinidae</taxon>
        <taxon>Didymodactylos</taxon>
    </lineage>
</organism>
<comment type="caution">
    <text evidence="9">The sequence shown here is derived from an EMBL/GenBank/DDBJ whole genome shotgun (WGS) entry which is preliminary data.</text>
</comment>
<accession>A0A815IN70</accession>